<accession>A0A401FIJ2</accession>
<sequence>MVEFHDKMIVQDKGESHWQNKENSQNLAKQKQIKQILKAKRKPQGRIINDSDFEKFLLVRYGLTLKKKLSLEVRESVQRFLQQWILVGQDQQVWSVESMLPQVIKQLNVTLPWQFYRQIADNFSEFQAFLQRELKAVPLKNRKSLVDELSDSDVNEIIAGQLAANTFIATMGGNQELLQKVTQDQLEDVLASFSQDEAINWDKVSDIFEPMGFEIPANLDIPTKKWLQLMSEK</sequence>
<comment type="caution">
    <text evidence="1">The sequence shown here is derived from an EMBL/GenBank/DDBJ whole genome shotgun (WGS) entry which is preliminary data.</text>
</comment>
<dbReference type="EMBL" id="BEXA01000001">
    <property type="protein sequence ID" value="GAY72182.1"/>
    <property type="molecule type" value="Genomic_DNA"/>
</dbReference>
<gene>
    <name evidence="1" type="ORF">NBRC111893_328</name>
</gene>
<proteinExistence type="predicted"/>
<organism evidence="1 2">
    <name type="scientific">Lentilactobacillus kosonis</name>
    <dbReference type="NCBI Taxonomy" id="2810561"/>
    <lineage>
        <taxon>Bacteria</taxon>
        <taxon>Bacillati</taxon>
        <taxon>Bacillota</taxon>
        <taxon>Bacilli</taxon>
        <taxon>Lactobacillales</taxon>
        <taxon>Lactobacillaceae</taxon>
        <taxon>Lentilactobacillus</taxon>
    </lineage>
</organism>
<keyword evidence="2" id="KW-1185">Reference proteome</keyword>
<reference evidence="1 2" key="1">
    <citation type="submission" date="2017-11" db="EMBL/GenBank/DDBJ databases">
        <title>Draft Genome Sequence of Lactobacillus curieae NBRC 111893 isolated from Koso, a Japanese sugar-Vegetable Fermented Beverage.</title>
        <authorList>
            <person name="Chiou T.Y."/>
            <person name="Oshima K."/>
            <person name="Suda W."/>
            <person name="Hattori M."/>
            <person name="Takahashi T."/>
        </authorList>
    </citation>
    <scope>NUCLEOTIDE SEQUENCE [LARGE SCALE GENOMIC DNA]</scope>
    <source>
        <strain evidence="1 2">NBRC111893</strain>
    </source>
</reference>
<dbReference type="Proteomes" id="UP000286974">
    <property type="component" value="Unassembled WGS sequence"/>
</dbReference>
<evidence type="ECO:0000313" key="2">
    <source>
        <dbReference type="Proteomes" id="UP000286974"/>
    </source>
</evidence>
<dbReference type="AlphaFoldDB" id="A0A401FIJ2"/>
<protein>
    <submittedName>
        <fullName evidence="1">Uncharacterized protein</fullName>
    </submittedName>
</protein>
<evidence type="ECO:0000313" key="1">
    <source>
        <dbReference type="EMBL" id="GAY72182.1"/>
    </source>
</evidence>
<name>A0A401FIJ2_9LACO</name>